<reference evidence="2 3" key="1">
    <citation type="submission" date="2018-01" db="EMBL/GenBank/DDBJ databases">
        <title>Harnessing the power of phylogenomics to disentangle the directionality and signatures of interkingdom host jumping in the parasitic fungal genus Tolypocladium.</title>
        <authorList>
            <person name="Quandt C.A."/>
            <person name="Patterson W."/>
            <person name="Spatafora J.W."/>
        </authorList>
    </citation>
    <scope>NUCLEOTIDE SEQUENCE [LARGE SCALE GENOMIC DNA]</scope>
    <source>
        <strain evidence="2 3">NRBC 100945</strain>
    </source>
</reference>
<evidence type="ECO:0000313" key="2">
    <source>
        <dbReference type="EMBL" id="POR36273.1"/>
    </source>
</evidence>
<evidence type="ECO:0000313" key="3">
    <source>
        <dbReference type="Proteomes" id="UP000237481"/>
    </source>
</evidence>
<dbReference type="SUPFAM" id="SSF102198">
    <property type="entry name" value="Putative cyclase"/>
    <property type="match status" value="1"/>
</dbReference>
<comment type="similarity">
    <text evidence="1">Belongs to the Cyclase 1 superfamily.</text>
</comment>
<dbReference type="Proteomes" id="UP000237481">
    <property type="component" value="Unassembled WGS sequence"/>
</dbReference>
<name>A0A2S4L1G3_9HYPO</name>
<evidence type="ECO:0000256" key="1">
    <source>
        <dbReference type="ARBA" id="ARBA00007865"/>
    </source>
</evidence>
<dbReference type="InterPro" id="IPR037175">
    <property type="entry name" value="KFase_sf"/>
</dbReference>
<sequence>MPVEPTSVPDFDDLPKVEGMPQGCAWGVFDRHGKKDLVGTLNFLTPSVMKAAAAEVKDGVSISLNWPLSATSKLGIPGRKAVKHNVIYLPDAMEGMPEHASSWDDELEFNTQGSSHKQSLAAETAAENKLPTLDHWHAHGGIAGRGVLLDYKAYAEDEGIAFHPMGGSRITVDELEACAKHFGVEFRPGDVLIVRTGATEVLDHSTPDDLQKIAGGLMSGLHGCEDTARWLWNKRFAAAASDSFAFEACPPLKPDGTIGGSESLVLHHYMLSLFGMSIGEFWDLSKLSQYCKKTNRYSFMITSIPLHHPCLIGSPPNALAIF</sequence>
<dbReference type="EMBL" id="PKSG01000347">
    <property type="protein sequence ID" value="POR36273.1"/>
    <property type="molecule type" value="Genomic_DNA"/>
</dbReference>
<organism evidence="2 3">
    <name type="scientific">Tolypocladium paradoxum</name>
    <dbReference type="NCBI Taxonomy" id="94208"/>
    <lineage>
        <taxon>Eukaryota</taxon>
        <taxon>Fungi</taxon>
        <taxon>Dikarya</taxon>
        <taxon>Ascomycota</taxon>
        <taxon>Pezizomycotina</taxon>
        <taxon>Sordariomycetes</taxon>
        <taxon>Hypocreomycetidae</taxon>
        <taxon>Hypocreales</taxon>
        <taxon>Ophiocordycipitaceae</taxon>
        <taxon>Tolypocladium</taxon>
    </lineage>
</organism>
<dbReference type="GO" id="GO:0004061">
    <property type="term" value="F:arylformamidase activity"/>
    <property type="evidence" value="ECO:0007669"/>
    <property type="project" value="InterPro"/>
</dbReference>
<keyword evidence="3" id="KW-1185">Reference proteome</keyword>
<dbReference type="OrthoDB" id="5396at2759"/>
<proteinExistence type="inferred from homology"/>
<dbReference type="AlphaFoldDB" id="A0A2S4L1G3"/>
<evidence type="ECO:0008006" key="4">
    <source>
        <dbReference type="Google" id="ProtNLM"/>
    </source>
</evidence>
<dbReference type="Pfam" id="PF04199">
    <property type="entry name" value="Cyclase"/>
    <property type="match status" value="1"/>
</dbReference>
<gene>
    <name evidence="2" type="ORF">TPAR_03518</name>
</gene>
<dbReference type="GO" id="GO:0019441">
    <property type="term" value="P:L-tryptophan catabolic process to kynurenine"/>
    <property type="evidence" value="ECO:0007669"/>
    <property type="project" value="InterPro"/>
</dbReference>
<accession>A0A2S4L1G3</accession>
<protein>
    <recommendedName>
        <fullName evidence="4">Cyclase</fullName>
    </recommendedName>
</protein>
<dbReference type="InterPro" id="IPR007325">
    <property type="entry name" value="KFase/CYL"/>
</dbReference>
<dbReference type="PANTHER" id="PTHR34861:SF10">
    <property type="entry name" value="CYCLASE"/>
    <property type="match status" value="1"/>
</dbReference>
<comment type="caution">
    <text evidence="2">The sequence shown here is derived from an EMBL/GenBank/DDBJ whole genome shotgun (WGS) entry which is preliminary data.</text>
</comment>
<dbReference type="Gene3D" id="3.50.30.50">
    <property type="entry name" value="Putative cyclase"/>
    <property type="match status" value="1"/>
</dbReference>
<dbReference type="PANTHER" id="PTHR34861">
    <property type="match status" value="1"/>
</dbReference>